<dbReference type="InterPro" id="IPR027417">
    <property type="entry name" value="P-loop_NTPase"/>
</dbReference>
<dbReference type="SMART" id="SM00382">
    <property type="entry name" value="AAA"/>
    <property type="match status" value="1"/>
</dbReference>
<evidence type="ECO:0000256" key="5">
    <source>
        <dbReference type="ARBA" id="ARBA00022840"/>
    </source>
</evidence>
<feature type="compositionally biased region" description="Acidic residues" evidence="8">
    <location>
        <begin position="205"/>
        <end position="215"/>
    </location>
</feature>
<feature type="region of interest" description="Disordered" evidence="8">
    <location>
        <begin position="1448"/>
        <end position="1490"/>
    </location>
</feature>
<dbReference type="InterPro" id="IPR041569">
    <property type="entry name" value="AAA_lid_3"/>
</dbReference>
<feature type="compositionally biased region" description="Polar residues" evidence="8">
    <location>
        <begin position="166"/>
        <end position="175"/>
    </location>
</feature>
<keyword evidence="7" id="KW-0539">Nucleus</keyword>
<dbReference type="InterPro" id="IPR045199">
    <property type="entry name" value="ATAD2-like"/>
</dbReference>
<feature type="region of interest" description="Disordered" evidence="8">
    <location>
        <begin position="1390"/>
        <end position="1436"/>
    </location>
</feature>
<dbReference type="OrthoDB" id="5421at2759"/>
<dbReference type="GO" id="GO:0006337">
    <property type="term" value="P:nucleosome disassembly"/>
    <property type="evidence" value="ECO:0007669"/>
    <property type="project" value="TreeGrafter"/>
</dbReference>
<evidence type="ECO:0000313" key="11">
    <source>
        <dbReference type="Proteomes" id="UP000053989"/>
    </source>
</evidence>
<keyword evidence="4" id="KW-0378">Hydrolase</keyword>
<dbReference type="FunCoup" id="A0A0C3E3D1">
    <property type="interactions" value="550"/>
</dbReference>
<dbReference type="Pfam" id="PF00004">
    <property type="entry name" value="AAA"/>
    <property type="match status" value="1"/>
</dbReference>
<comment type="subcellular location">
    <subcellularLocation>
        <location evidence="1">Nucleus</location>
    </subcellularLocation>
</comment>
<keyword evidence="3" id="KW-0547">Nucleotide-binding</keyword>
<dbReference type="Gene3D" id="1.20.920.10">
    <property type="entry name" value="Bromodomain-like"/>
    <property type="match status" value="1"/>
</dbReference>
<dbReference type="SUPFAM" id="SSF52540">
    <property type="entry name" value="P-loop containing nucleoside triphosphate hydrolases"/>
    <property type="match status" value="2"/>
</dbReference>
<organism evidence="10 11">
    <name type="scientific">Scleroderma citrinum Foug A</name>
    <dbReference type="NCBI Taxonomy" id="1036808"/>
    <lineage>
        <taxon>Eukaryota</taxon>
        <taxon>Fungi</taxon>
        <taxon>Dikarya</taxon>
        <taxon>Basidiomycota</taxon>
        <taxon>Agaricomycotina</taxon>
        <taxon>Agaricomycetes</taxon>
        <taxon>Agaricomycetidae</taxon>
        <taxon>Boletales</taxon>
        <taxon>Sclerodermatineae</taxon>
        <taxon>Sclerodermataceae</taxon>
        <taxon>Scleroderma</taxon>
    </lineage>
</organism>
<dbReference type="EMBL" id="KN822038">
    <property type="protein sequence ID" value="KIM62979.1"/>
    <property type="molecule type" value="Genomic_DNA"/>
</dbReference>
<feature type="compositionally biased region" description="Polar residues" evidence="8">
    <location>
        <begin position="1416"/>
        <end position="1426"/>
    </location>
</feature>
<reference evidence="11" key="2">
    <citation type="submission" date="2015-01" db="EMBL/GenBank/DDBJ databases">
        <title>Evolutionary Origins and Diversification of the Mycorrhizal Mutualists.</title>
        <authorList>
            <consortium name="DOE Joint Genome Institute"/>
            <consortium name="Mycorrhizal Genomics Consortium"/>
            <person name="Kohler A."/>
            <person name="Kuo A."/>
            <person name="Nagy L.G."/>
            <person name="Floudas D."/>
            <person name="Copeland A."/>
            <person name="Barry K.W."/>
            <person name="Cichocki N."/>
            <person name="Veneault-Fourrey C."/>
            <person name="LaButti K."/>
            <person name="Lindquist E.A."/>
            <person name="Lipzen A."/>
            <person name="Lundell T."/>
            <person name="Morin E."/>
            <person name="Murat C."/>
            <person name="Riley R."/>
            <person name="Ohm R."/>
            <person name="Sun H."/>
            <person name="Tunlid A."/>
            <person name="Henrissat B."/>
            <person name="Grigoriev I.V."/>
            <person name="Hibbett D.S."/>
            <person name="Martin F."/>
        </authorList>
    </citation>
    <scope>NUCLEOTIDE SEQUENCE [LARGE SCALE GENOMIC DNA]</scope>
    <source>
        <strain evidence="11">Foug A</strain>
    </source>
</reference>
<dbReference type="GO" id="GO:0045815">
    <property type="term" value="P:transcription initiation-coupled chromatin remodeling"/>
    <property type="evidence" value="ECO:0007669"/>
    <property type="project" value="TreeGrafter"/>
</dbReference>
<dbReference type="SUPFAM" id="SSF47370">
    <property type="entry name" value="Bromodomain"/>
    <property type="match status" value="1"/>
</dbReference>
<dbReference type="InterPro" id="IPR003960">
    <property type="entry name" value="ATPase_AAA_CS"/>
</dbReference>
<evidence type="ECO:0000259" key="9">
    <source>
        <dbReference type="SMART" id="SM00382"/>
    </source>
</evidence>
<evidence type="ECO:0000256" key="2">
    <source>
        <dbReference type="ARBA" id="ARBA00006914"/>
    </source>
</evidence>
<feature type="compositionally biased region" description="Low complexity" evidence="8">
    <location>
        <begin position="1217"/>
        <end position="1228"/>
    </location>
</feature>
<dbReference type="PANTHER" id="PTHR23069">
    <property type="entry name" value="AAA DOMAIN-CONTAINING"/>
    <property type="match status" value="1"/>
</dbReference>
<evidence type="ECO:0000256" key="3">
    <source>
        <dbReference type="ARBA" id="ARBA00022741"/>
    </source>
</evidence>
<dbReference type="GO" id="GO:0005524">
    <property type="term" value="F:ATP binding"/>
    <property type="evidence" value="ECO:0007669"/>
    <property type="project" value="UniProtKB-KW"/>
</dbReference>
<dbReference type="Proteomes" id="UP000053989">
    <property type="component" value="Unassembled WGS sequence"/>
</dbReference>
<dbReference type="GO" id="GO:0005634">
    <property type="term" value="C:nucleus"/>
    <property type="evidence" value="ECO:0007669"/>
    <property type="project" value="UniProtKB-SubCell"/>
</dbReference>
<accession>A0A0C3E3D1</accession>
<evidence type="ECO:0000256" key="1">
    <source>
        <dbReference type="ARBA" id="ARBA00004123"/>
    </source>
</evidence>
<dbReference type="GO" id="GO:0042393">
    <property type="term" value="F:histone binding"/>
    <property type="evidence" value="ECO:0007669"/>
    <property type="project" value="TreeGrafter"/>
</dbReference>
<feature type="compositionally biased region" description="Pro residues" evidence="8">
    <location>
        <begin position="278"/>
        <end position="291"/>
    </location>
</feature>
<dbReference type="FunFam" id="3.40.50.300:FF:000061">
    <property type="entry name" value="ATPase family, AAA domain-containing 2"/>
    <property type="match status" value="1"/>
</dbReference>
<feature type="region of interest" description="Disordered" evidence="8">
    <location>
        <begin position="1"/>
        <end position="316"/>
    </location>
</feature>
<name>A0A0C3E3D1_9AGAM</name>
<evidence type="ECO:0000256" key="6">
    <source>
        <dbReference type="ARBA" id="ARBA00023117"/>
    </source>
</evidence>
<keyword evidence="11" id="KW-1185">Reference proteome</keyword>
<dbReference type="PANTHER" id="PTHR23069:SF0">
    <property type="entry name" value="TAT-BINDING HOMOLOG 7"/>
    <property type="match status" value="1"/>
</dbReference>
<feature type="compositionally biased region" description="Basic residues" evidence="8">
    <location>
        <begin position="190"/>
        <end position="201"/>
    </location>
</feature>
<evidence type="ECO:0000256" key="4">
    <source>
        <dbReference type="ARBA" id="ARBA00022801"/>
    </source>
</evidence>
<dbReference type="STRING" id="1036808.A0A0C3E3D1"/>
<dbReference type="GO" id="GO:0006334">
    <property type="term" value="P:nucleosome assembly"/>
    <property type="evidence" value="ECO:0007669"/>
    <property type="project" value="TreeGrafter"/>
</dbReference>
<evidence type="ECO:0000256" key="8">
    <source>
        <dbReference type="SAM" id="MobiDB-lite"/>
    </source>
</evidence>
<comment type="similarity">
    <text evidence="2">Belongs to the AAA ATPase family.</text>
</comment>
<reference evidence="10 11" key="1">
    <citation type="submission" date="2014-04" db="EMBL/GenBank/DDBJ databases">
        <authorList>
            <consortium name="DOE Joint Genome Institute"/>
            <person name="Kuo A."/>
            <person name="Kohler A."/>
            <person name="Nagy L.G."/>
            <person name="Floudas D."/>
            <person name="Copeland A."/>
            <person name="Barry K.W."/>
            <person name="Cichocki N."/>
            <person name="Veneault-Fourrey C."/>
            <person name="LaButti K."/>
            <person name="Lindquist E.A."/>
            <person name="Lipzen A."/>
            <person name="Lundell T."/>
            <person name="Morin E."/>
            <person name="Murat C."/>
            <person name="Sun H."/>
            <person name="Tunlid A."/>
            <person name="Henrissat B."/>
            <person name="Grigoriev I.V."/>
            <person name="Hibbett D.S."/>
            <person name="Martin F."/>
            <person name="Nordberg H.P."/>
            <person name="Cantor M.N."/>
            <person name="Hua S.X."/>
        </authorList>
    </citation>
    <scope>NUCLEOTIDE SEQUENCE [LARGE SCALE GENOMIC DNA]</scope>
    <source>
        <strain evidence="10 11">Foug A</strain>
    </source>
</reference>
<feature type="compositionally biased region" description="Low complexity" evidence="8">
    <location>
        <begin position="10"/>
        <end position="29"/>
    </location>
</feature>
<dbReference type="InterPro" id="IPR003593">
    <property type="entry name" value="AAA+_ATPase"/>
</dbReference>
<dbReference type="GO" id="GO:0016887">
    <property type="term" value="F:ATP hydrolysis activity"/>
    <property type="evidence" value="ECO:0007669"/>
    <property type="project" value="InterPro"/>
</dbReference>
<dbReference type="Gene3D" id="3.40.50.300">
    <property type="entry name" value="P-loop containing nucleotide triphosphate hydrolases"/>
    <property type="match status" value="2"/>
</dbReference>
<dbReference type="InterPro" id="IPR036427">
    <property type="entry name" value="Bromodomain-like_sf"/>
</dbReference>
<sequence length="1576" mass="171263">MHHRLTIKLPPTRTMPSTRRSTRATTHSPINASGSEYHDSEPMDEDPPQNDDEQPAPDPFTQTSRGRRVRPKNYFEPPSDSDQPGDPSTLFDDDTGDAAPVRVNGKARHIDHDEDDDDQQPRRATRSSRSKRPDDLGGFIVSDEEDPGKRRLRERRKPEPLPPPKTSSGRISRQPQRYVPSAAAVTAARSSHKPTSRIRRRAAADVDDAYADEGSDASTEGSASLDNAPRTSSDVDLDADAEGEQDPDADGEGEPDLEAGTDGRPYSLRQRAKINYAIPPPLEETKPPPAPKNRGGGGRGGTGGRNKRGPGWSATGAELSRWMGMPADDSDSDAPPLRTPRKNFGDAALLGAGAMSAGGSGLLPGDFATATAGTPSNLGKIGEAALADADPLGVNQKVTFDEVGGLDDHIHALKEMTLLPLLYPEVFQRFGLTPPRGVLFHGPPGTGKTLLARALAATCRSNGKGISFFMRKGADCLSKWVGEAERQLRLLFEEARHSQPSIIFFDEIDGLAPVRSSKQDQIHASIVSTLLALMDGMDGRGQVVVIGATNRPDAVDPALRRPGRFDREFYFPLPSLEAREKILGIMTKGWEGWGVGEGPTAEENVKGLARLTKGYGGADLRALCTEAALNAIQRRYPQIYASNDRLLIKPETIGVTLRDFMISVKKLVPSSARSTATAASPLPSQLVPLLGEIFDQVKDSLGKALPPRQRRTALEEAQWEEDSEEGALEREMLMQSMETLRVYRPRLVLHGQPGMGQGYVGAALLHFLEGYHVQSLDLGTLMGDSTRTPEAAVVQLFVEARRHQPSVLYIPALSSWCAALSETVRSTVRAMLDSLSPTDPILLLAVSDAPFSSLPRDVKAWFGITRATRIPMSLPRATQISAYFAPLLADIRRPPNAFADGVRRRQRVLEALPLAPPPEPRQPTAAELAVQEESDKKVMTVLKYRLGPVVTELKRKFKRFTKNAREEYDFETVMFGAGLPDGLDAGEARPGAAGTDASGAVTVAGAGDVLDNATAGPAGIVREVEIVAADVTIQAENGVVEMMHETVVQEVQGPAEVNGAPDHMDVQMDTLLQTQSQLQLPLPQVQLQSQSQVQIPPQPEPQFQALAQVQAQPDALAPVRQPPSLYDTDLERIHTDLYKGKYLTPQDFLVDIRKIVHNATVCARQDGDRLHKAQAMLTAAEMSVLELFDAHFRLECERMAGRERKRRAERKKEKARNAAACAGQNGAANGAGGNGTYAPGTRRSARHNGQQPEIQITDPLQLERRLKRARSAGDGERPSGSPEAGASGEDKAGESGASPRQQKRARTIALSDDEDHDPIDLLGLPAASQQGQGRPPVSVRFANDGQPMQIPPSEQHQHEQIVPSVNGWTDAMMVDYPTPVPRQDVLDPFMHTPQQQQPVPEKAPPMSISHLLNGDTHASSSHTHTPVLSPRPQAHDDLQPQVLPVAATTSTQPEPSPPRTPVPSMSTDLPQASGTELMCVSPPREPSRPPTPLPEFHVDEELMFTLQHKLNTRTDQLSVETLEQLRAMCLGCVWRHRAEWNRDALVREILGVLDEFLDDFADSGCDVNAAPSPVAY</sequence>
<dbReference type="FunFam" id="3.40.50.300:FF:001218">
    <property type="entry name" value="AAA family ATPase, putative"/>
    <property type="match status" value="1"/>
</dbReference>
<keyword evidence="6" id="KW-0103">Bromodomain</keyword>
<feature type="domain" description="AAA+ ATPase" evidence="9">
    <location>
        <begin position="434"/>
        <end position="575"/>
    </location>
</feature>
<dbReference type="InterPro" id="IPR003959">
    <property type="entry name" value="ATPase_AAA_core"/>
</dbReference>
<dbReference type="PROSITE" id="PS00674">
    <property type="entry name" value="AAA"/>
    <property type="match status" value="1"/>
</dbReference>
<dbReference type="Pfam" id="PF17862">
    <property type="entry name" value="AAA_lid_3"/>
    <property type="match status" value="1"/>
</dbReference>
<protein>
    <recommendedName>
        <fullName evidence="9">AAA+ ATPase domain-containing protein</fullName>
    </recommendedName>
</protein>
<dbReference type="Gene3D" id="1.10.8.60">
    <property type="match status" value="1"/>
</dbReference>
<keyword evidence="5" id="KW-0067">ATP-binding</keyword>
<feature type="compositionally biased region" description="Acidic residues" evidence="8">
    <location>
        <begin position="42"/>
        <end position="55"/>
    </location>
</feature>
<feature type="compositionally biased region" description="Low complexity" evidence="8">
    <location>
        <begin position="77"/>
        <end position="88"/>
    </location>
</feature>
<evidence type="ECO:0000256" key="7">
    <source>
        <dbReference type="ARBA" id="ARBA00023242"/>
    </source>
</evidence>
<feature type="region of interest" description="Disordered" evidence="8">
    <location>
        <begin position="1202"/>
        <end position="1317"/>
    </location>
</feature>
<gene>
    <name evidence="10" type="ORF">SCLCIDRAFT_1214515</name>
</gene>
<dbReference type="GO" id="GO:0003682">
    <property type="term" value="F:chromatin binding"/>
    <property type="evidence" value="ECO:0007669"/>
    <property type="project" value="TreeGrafter"/>
</dbReference>
<dbReference type="InParanoid" id="A0A0C3E3D1"/>
<feature type="compositionally biased region" description="Acidic residues" evidence="8">
    <location>
        <begin position="235"/>
        <end position="259"/>
    </location>
</feature>
<dbReference type="HOGENOM" id="CLU_000536_5_0_1"/>
<proteinExistence type="inferred from homology"/>
<feature type="compositionally biased region" description="Gly residues" evidence="8">
    <location>
        <begin position="294"/>
        <end position="304"/>
    </location>
</feature>
<evidence type="ECO:0000313" key="10">
    <source>
        <dbReference type="EMBL" id="KIM62979.1"/>
    </source>
</evidence>
<feature type="compositionally biased region" description="Polar residues" evidence="8">
    <location>
        <begin position="216"/>
        <end position="234"/>
    </location>
</feature>